<protein>
    <recommendedName>
        <fullName evidence="6">FAD-binding domain-containing protein</fullName>
    </recommendedName>
</protein>
<evidence type="ECO:0000313" key="8">
    <source>
        <dbReference type="Proteomes" id="UP000696573"/>
    </source>
</evidence>
<evidence type="ECO:0000259" key="6">
    <source>
        <dbReference type="Pfam" id="PF01494"/>
    </source>
</evidence>
<keyword evidence="3" id="KW-0274">FAD</keyword>
<dbReference type="PANTHER" id="PTHR47178:SF3">
    <property type="entry name" value="FAD-BINDING DOMAIN-CONTAINING PROTEIN"/>
    <property type="match status" value="1"/>
</dbReference>
<keyword evidence="2" id="KW-0285">Flavoprotein</keyword>
<evidence type="ECO:0000256" key="3">
    <source>
        <dbReference type="ARBA" id="ARBA00022827"/>
    </source>
</evidence>
<dbReference type="GO" id="GO:0004497">
    <property type="term" value="F:monooxygenase activity"/>
    <property type="evidence" value="ECO:0007669"/>
    <property type="project" value="UniProtKB-KW"/>
</dbReference>
<feature type="domain" description="FAD-binding" evidence="6">
    <location>
        <begin position="13"/>
        <end position="371"/>
    </location>
</feature>
<reference evidence="7" key="1">
    <citation type="submission" date="2021-10" db="EMBL/GenBank/DDBJ databases">
        <authorList>
            <person name="Piombo E."/>
        </authorList>
    </citation>
    <scope>NUCLEOTIDE SEQUENCE</scope>
</reference>
<evidence type="ECO:0000313" key="7">
    <source>
        <dbReference type="EMBL" id="CAH0028318.1"/>
    </source>
</evidence>
<evidence type="ECO:0000256" key="5">
    <source>
        <dbReference type="ARBA" id="ARBA00023033"/>
    </source>
</evidence>
<dbReference type="InterPro" id="IPR002938">
    <property type="entry name" value="FAD-bd"/>
</dbReference>
<comment type="caution">
    <text evidence="7">The sequence shown here is derived from an EMBL/GenBank/DDBJ whole genome shotgun (WGS) entry which is preliminary data.</text>
</comment>
<dbReference type="PANTHER" id="PTHR47178">
    <property type="entry name" value="MONOOXYGENASE, FAD-BINDING"/>
    <property type="match status" value="1"/>
</dbReference>
<proteinExistence type="predicted"/>
<dbReference type="SUPFAM" id="SSF51905">
    <property type="entry name" value="FAD/NAD(P)-binding domain"/>
    <property type="match status" value="1"/>
</dbReference>
<gene>
    <name evidence="7" type="ORF">CRHIZ90672A_00012612</name>
</gene>
<sequence>MASFTNANAPKRVAIIGAGVTGLLIAQGLLKNGFQVTVYERDPSLEFRVADNRPVSFMIHWGFETLSELLPADLWADIHTTFCNPAARDAKESEGIKFYNGHSGDLLFQAPPMVIKRVTRQKLRKHAAKGVDIRWSVTFEDLKVQDDGVKITFKDGSETTADFVIGADGSRSKVRQLLLGEDKSQLTKSDFVCGYTSAVLGQEKAEAILKAHPVWAMVYHSMGVLAIGAEDAVNPDDISTWIFNITRIWRGESPRQEGPDAIKTMKDITETFSEPFKSIVQGLPEDIPAFVRSLYYWRPVQWPNLDGKITIAGDAAHPMLPFRGQGLNNALDDAVKIVRALVEVSTGKAELKEAIDKYDADVVERGARAVDIAVNEGKLVQDMDRLTEMVVAKKGVGKP</sequence>
<evidence type="ECO:0000256" key="2">
    <source>
        <dbReference type="ARBA" id="ARBA00022630"/>
    </source>
</evidence>
<dbReference type="EMBL" id="CABFNQ020000731">
    <property type="protein sequence ID" value="CAH0028318.1"/>
    <property type="molecule type" value="Genomic_DNA"/>
</dbReference>
<keyword evidence="5" id="KW-0503">Monooxygenase</keyword>
<keyword evidence="8" id="KW-1185">Reference proteome</keyword>
<dbReference type="AlphaFoldDB" id="A0A9N9VUX0"/>
<evidence type="ECO:0000256" key="4">
    <source>
        <dbReference type="ARBA" id="ARBA00023002"/>
    </source>
</evidence>
<dbReference type="PRINTS" id="PR00420">
    <property type="entry name" value="RNGMNOXGNASE"/>
</dbReference>
<keyword evidence="4" id="KW-0560">Oxidoreductase</keyword>
<comment type="cofactor">
    <cofactor evidence="1">
        <name>FAD</name>
        <dbReference type="ChEBI" id="CHEBI:57692"/>
    </cofactor>
</comment>
<dbReference type="InterPro" id="IPR036188">
    <property type="entry name" value="FAD/NAD-bd_sf"/>
</dbReference>
<organism evidence="7 8">
    <name type="scientific">Clonostachys rhizophaga</name>
    <dbReference type="NCBI Taxonomy" id="160324"/>
    <lineage>
        <taxon>Eukaryota</taxon>
        <taxon>Fungi</taxon>
        <taxon>Dikarya</taxon>
        <taxon>Ascomycota</taxon>
        <taxon>Pezizomycotina</taxon>
        <taxon>Sordariomycetes</taxon>
        <taxon>Hypocreomycetidae</taxon>
        <taxon>Hypocreales</taxon>
        <taxon>Bionectriaceae</taxon>
        <taxon>Clonostachys</taxon>
    </lineage>
</organism>
<dbReference type="Proteomes" id="UP000696573">
    <property type="component" value="Unassembled WGS sequence"/>
</dbReference>
<evidence type="ECO:0000256" key="1">
    <source>
        <dbReference type="ARBA" id="ARBA00001974"/>
    </source>
</evidence>
<dbReference type="OrthoDB" id="47494at2759"/>
<dbReference type="Pfam" id="PF01494">
    <property type="entry name" value="FAD_binding_3"/>
    <property type="match status" value="1"/>
</dbReference>
<dbReference type="GO" id="GO:0071949">
    <property type="term" value="F:FAD binding"/>
    <property type="evidence" value="ECO:0007669"/>
    <property type="project" value="InterPro"/>
</dbReference>
<name>A0A9N9VUX0_9HYPO</name>
<dbReference type="Gene3D" id="3.50.50.60">
    <property type="entry name" value="FAD/NAD(P)-binding domain"/>
    <property type="match status" value="1"/>
</dbReference>
<accession>A0A9N9VUX0</accession>